<dbReference type="Gene3D" id="3.90.1150.200">
    <property type="match status" value="1"/>
</dbReference>
<sequence>MLRNQEIDDYIAQSSATKEQKKYFEFARNKVHEIWPTTVEKISYAMPAFYPDEKAKGIQLLIYLSLNKKWLGFYPMPAFIYANESLLNELNLNFSKGAIQIPYDTSKDILTDLLERAIEFNGRKYLEDK</sequence>
<evidence type="ECO:0000313" key="2">
    <source>
        <dbReference type="Proteomes" id="UP000177273"/>
    </source>
</evidence>
<dbReference type="RefSeq" id="WP_070787537.1">
    <property type="nucleotide sequence ID" value="NZ_MKIQ01000023.1"/>
</dbReference>
<organism evidence="1 2">
    <name type="scientific">Floricoccus penangensis</name>
    <dbReference type="NCBI Taxonomy" id="1859475"/>
    <lineage>
        <taxon>Bacteria</taxon>
        <taxon>Bacillati</taxon>
        <taxon>Bacillota</taxon>
        <taxon>Bacilli</taxon>
        <taxon>Lactobacillales</taxon>
        <taxon>Streptococcaceae</taxon>
        <taxon>Floricoccus</taxon>
    </lineage>
</organism>
<dbReference type="EMBL" id="MKIQ01000023">
    <property type="protein sequence ID" value="OFI47236.1"/>
    <property type="molecule type" value="Genomic_DNA"/>
</dbReference>
<dbReference type="Proteomes" id="UP000177273">
    <property type="component" value="Unassembled WGS sequence"/>
</dbReference>
<name>A0A9Q5P041_9LACT</name>
<dbReference type="OrthoDB" id="115213at2"/>
<gene>
    <name evidence="1" type="ORF">BG262_01020</name>
</gene>
<evidence type="ECO:0000313" key="1">
    <source>
        <dbReference type="EMBL" id="OFI47236.1"/>
    </source>
</evidence>
<accession>A0A9Q5P041</accession>
<protein>
    <recommendedName>
        <fullName evidence="3">YdhG-like domain-containing protein</fullName>
    </recommendedName>
</protein>
<keyword evidence="2" id="KW-1185">Reference proteome</keyword>
<reference evidence="2" key="1">
    <citation type="submission" date="2016-09" db="EMBL/GenBank/DDBJ databases">
        <title>Draft genome sequence of a novel species of the family Streptococcaceae isolated from flowers.</title>
        <authorList>
            <person name="Chuah L.-O."/>
            <person name="Yap K.-P."/>
            <person name="Thong K.L."/>
            <person name="Liong M.T."/>
            <person name="Ahmad R."/>
            <person name="Rusul G."/>
        </authorList>
    </citation>
    <scope>NUCLEOTIDE SEQUENCE [LARGE SCALE GENOMIC DNA]</scope>
    <source>
        <strain evidence="2">HibF3</strain>
    </source>
</reference>
<dbReference type="SUPFAM" id="SSF159888">
    <property type="entry name" value="YdhG-like"/>
    <property type="match status" value="1"/>
</dbReference>
<proteinExistence type="predicted"/>
<comment type="caution">
    <text evidence="1">The sequence shown here is derived from an EMBL/GenBank/DDBJ whole genome shotgun (WGS) entry which is preliminary data.</text>
</comment>
<dbReference type="AlphaFoldDB" id="A0A9Q5P041"/>
<evidence type="ECO:0008006" key="3">
    <source>
        <dbReference type="Google" id="ProtNLM"/>
    </source>
</evidence>